<evidence type="ECO:0000256" key="13">
    <source>
        <dbReference type="PROSITE-ProRule" id="PRU00169"/>
    </source>
</evidence>
<dbReference type="PANTHER" id="PTHR45339:SF1">
    <property type="entry name" value="HYBRID SIGNAL TRANSDUCTION HISTIDINE KINASE J"/>
    <property type="match status" value="1"/>
</dbReference>
<reference evidence="16" key="1">
    <citation type="submission" date="2021-05" db="EMBL/GenBank/DDBJ databases">
        <authorList>
            <person name="Pietrasiak N."/>
            <person name="Ward R."/>
            <person name="Stajich J.E."/>
            <person name="Kurbessoian T."/>
        </authorList>
    </citation>
    <scope>NUCLEOTIDE SEQUENCE</scope>
    <source>
        <strain evidence="16">CPER-KK1</strain>
    </source>
</reference>
<evidence type="ECO:0000259" key="14">
    <source>
        <dbReference type="PROSITE" id="PS50109"/>
    </source>
</evidence>
<dbReference type="Pfam" id="PF00072">
    <property type="entry name" value="Response_reg"/>
    <property type="match status" value="1"/>
</dbReference>
<dbReference type="InterPro" id="IPR036890">
    <property type="entry name" value="HATPase_C_sf"/>
</dbReference>
<dbReference type="FunFam" id="3.30.565.10:FF:000010">
    <property type="entry name" value="Sensor histidine kinase RcsC"/>
    <property type="match status" value="1"/>
</dbReference>
<comment type="caution">
    <text evidence="16">The sequence shown here is derived from an EMBL/GenBank/DDBJ whole genome shotgun (WGS) entry which is preliminary data.</text>
</comment>
<dbReference type="InterPro" id="IPR005467">
    <property type="entry name" value="His_kinase_dom"/>
</dbReference>
<dbReference type="SUPFAM" id="SSF52172">
    <property type="entry name" value="CheY-like"/>
    <property type="match status" value="1"/>
</dbReference>
<evidence type="ECO:0000256" key="7">
    <source>
        <dbReference type="ARBA" id="ARBA00022777"/>
    </source>
</evidence>
<feature type="modified residue" description="4-aspartylphosphate" evidence="13">
    <location>
        <position position="439"/>
    </location>
</feature>
<comment type="similarity">
    <text evidence="2">In the N-terminal section; belongs to the phytochrome family.</text>
</comment>
<dbReference type="SMART" id="SM00448">
    <property type="entry name" value="REC"/>
    <property type="match status" value="1"/>
</dbReference>
<dbReference type="InterPro" id="IPR036097">
    <property type="entry name" value="HisK_dim/P_sf"/>
</dbReference>
<dbReference type="Gene3D" id="3.40.50.2300">
    <property type="match status" value="1"/>
</dbReference>
<name>A0A951PM01_9CYAN</name>
<evidence type="ECO:0000313" key="17">
    <source>
        <dbReference type="Proteomes" id="UP000753908"/>
    </source>
</evidence>
<sequence>MITNDSQIVGMISRTQFFEWLSRPYGLETFLKRPIKSLWRMIADSGEIADVEKFLEKYLVLSATCPIDKAVELALKRRTSLAYEPIIIEWADGRRRLLDMQVLLLAQSQLFALAKEAADTANRAKSEFLANMSHELRTPLNAILGFTQVMNRDPFISTEQQQHLGIINRAGEHLLELINDILEMSKIEAGRIALNETSFDLYHLLDSLREMLQLKASSKGLQLLFDYAPNVPRYVQTDERKLREVLINLLGNAIKFTQQGRVTLRVSMRNGDKEDKGELSQNAALSPYSLFFEVQDTGAGIAPEELDELFTAFGQTEIGRKSGEGTGLGLPISQKFVQLMGGTITVSSNPSQGTTFAFDVRVKLAQAADISKTHPTNRVIGLAPDQPNYRILVVEDRLENRLLLVKLLTSLGFFVREAENGQEALELWSSYSPHLILMDMRMPVMDGYEATTQIRAHLKGQATVILALTASVFEEERNIVLAAGCNDFVHKPFREEVLLEKMAEHLGVRYLYEEVKSLDVVSGDGAFEETQGELITDQSLSLHLSQMPTEWVKQLHQAANRCLDHVIIQLVKEIPQAHTPLAIALENWANNFLFEQVLDLIQQVQVKEPLSTLNN</sequence>
<evidence type="ECO:0000256" key="1">
    <source>
        <dbReference type="ARBA" id="ARBA00000085"/>
    </source>
</evidence>
<dbReference type="InterPro" id="IPR001789">
    <property type="entry name" value="Sig_transdc_resp-reg_receiver"/>
</dbReference>
<dbReference type="AlphaFoldDB" id="A0A951PM01"/>
<dbReference type="InterPro" id="IPR003661">
    <property type="entry name" value="HisK_dim/P_dom"/>
</dbReference>
<evidence type="ECO:0000256" key="12">
    <source>
        <dbReference type="ARBA" id="ARBA00074306"/>
    </source>
</evidence>
<dbReference type="InterPro" id="IPR003594">
    <property type="entry name" value="HATPase_dom"/>
</dbReference>
<dbReference type="FunFam" id="1.10.287.130:FF:000002">
    <property type="entry name" value="Two-component osmosensing histidine kinase"/>
    <property type="match status" value="1"/>
</dbReference>
<dbReference type="InterPro" id="IPR004358">
    <property type="entry name" value="Sig_transdc_His_kin-like_C"/>
</dbReference>
<dbReference type="PROSITE" id="PS50110">
    <property type="entry name" value="RESPONSE_REGULATORY"/>
    <property type="match status" value="1"/>
</dbReference>
<keyword evidence="7" id="KW-0418">Kinase</keyword>
<dbReference type="Gene3D" id="3.30.565.10">
    <property type="entry name" value="Histidine kinase-like ATPase, C-terminal domain"/>
    <property type="match status" value="1"/>
</dbReference>
<evidence type="ECO:0000256" key="2">
    <source>
        <dbReference type="ARBA" id="ARBA00006402"/>
    </source>
</evidence>
<dbReference type="Pfam" id="PF02518">
    <property type="entry name" value="HATPase_c"/>
    <property type="match status" value="1"/>
</dbReference>
<feature type="domain" description="Response regulatory" evidence="15">
    <location>
        <begin position="390"/>
        <end position="506"/>
    </location>
</feature>
<evidence type="ECO:0000259" key="15">
    <source>
        <dbReference type="PROSITE" id="PS50110"/>
    </source>
</evidence>
<keyword evidence="6" id="KW-0547">Nucleotide-binding</keyword>
<dbReference type="PANTHER" id="PTHR45339">
    <property type="entry name" value="HYBRID SIGNAL TRANSDUCTION HISTIDINE KINASE J"/>
    <property type="match status" value="1"/>
</dbReference>
<evidence type="ECO:0000256" key="4">
    <source>
        <dbReference type="ARBA" id="ARBA00022553"/>
    </source>
</evidence>
<dbReference type="InterPro" id="IPR011006">
    <property type="entry name" value="CheY-like_superfamily"/>
</dbReference>
<comment type="subunit">
    <text evidence="10">At low DSF concentrations, interacts with RpfF.</text>
</comment>
<dbReference type="CDD" id="cd16922">
    <property type="entry name" value="HATPase_EvgS-ArcB-TorS-like"/>
    <property type="match status" value="1"/>
</dbReference>
<dbReference type="SMART" id="SM00387">
    <property type="entry name" value="HATPase_c"/>
    <property type="match status" value="1"/>
</dbReference>
<dbReference type="SMART" id="SM00388">
    <property type="entry name" value="HisKA"/>
    <property type="match status" value="1"/>
</dbReference>
<organism evidence="16 17">
    <name type="scientific">Symplocastrum torsivum CPER-KK1</name>
    <dbReference type="NCBI Taxonomy" id="450513"/>
    <lineage>
        <taxon>Bacteria</taxon>
        <taxon>Bacillati</taxon>
        <taxon>Cyanobacteriota</taxon>
        <taxon>Cyanophyceae</taxon>
        <taxon>Oscillatoriophycideae</taxon>
        <taxon>Oscillatoriales</taxon>
        <taxon>Microcoleaceae</taxon>
        <taxon>Symplocastrum</taxon>
    </lineage>
</organism>
<dbReference type="EMBL" id="JAHHIF010000018">
    <property type="protein sequence ID" value="MBW4545778.1"/>
    <property type="molecule type" value="Genomic_DNA"/>
</dbReference>
<gene>
    <name evidence="16" type="ORF">KME25_15215</name>
</gene>
<dbReference type="PROSITE" id="PS50109">
    <property type="entry name" value="HIS_KIN"/>
    <property type="match status" value="1"/>
</dbReference>
<accession>A0A951PM01</accession>
<evidence type="ECO:0000256" key="8">
    <source>
        <dbReference type="ARBA" id="ARBA00022840"/>
    </source>
</evidence>
<proteinExistence type="inferred from homology"/>
<dbReference type="SUPFAM" id="SSF55874">
    <property type="entry name" value="ATPase domain of HSP90 chaperone/DNA topoisomerase II/histidine kinase"/>
    <property type="match status" value="1"/>
</dbReference>
<dbReference type="PRINTS" id="PR00344">
    <property type="entry name" value="BCTRLSENSOR"/>
</dbReference>
<dbReference type="CDD" id="cd00082">
    <property type="entry name" value="HisKA"/>
    <property type="match status" value="1"/>
</dbReference>
<evidence type="ECO:0000313" key="16">
    <source>
        <dbReference type="EMBL" id="MBW4545778.1"/>
    </source>
</evidence>
<dbReference type="EC" id="2.7.13.3" evidence="3"/>
<dbReference type="Pfam" id="PF00512">
    <property type="entry name" value="HisKA"/>
    <property type="match status" value="1"/>
</dbReference>
<keyword evidence="4 13" id="KW-0597">Phosphoprotein</keyword>
<reference evidence="16" key="2">
    <citation type="journal article" date="2022" name="Microbiol. Resour. Announc.">
        <title>Metagenome Sequencing to Explore Phylogenomics of Terrestrial Cyanobacteria.</title>
        <authorList>
            <person name="Ward R.D."/>
            <person name="Stajich J.E."/>
            <person name="Johansen J.R."/>
            <person name="Huntemann M."/>
            <person name="Clum A."/>
            <person name="Foster B."/>
            <person name="Foster B."/>
            <person name="Roux S."/>
            <person name="Palaniappan K."/>
            <person name="Varghese N."/>
            <person name="Mukherjee S."/>
            <person name="Reddy T.B.K."/>
            <person name="Daum C."/>
            <person name="Copeland A."/>
            <person name="Chen I.A."/>
            <person name="Ivanova N.N."/>
            <person name="Kyrpides N.C."/>
            <person name="Shapiro N."/>
            <person name="Eloe-Fadrosh E.A."/>
            <person name="Pietrasiak N."/>
        </authorList>
    </citation>
    <scope>NUCLEOTIDE SEQUENCE</scope>
    <source>
        <strain evidence="16">CPER-KK1</strain>
    </source>
</reference>
<dbReference type="GO" id="GO:0000155">
    <property type="term" value="F:phosphorelay sensor kinase activity"/>
    <property type="evidence" value="ECO:0007669"/>
    <property type="project" value="InterPro"/>
</dbReference>
<protein>
    <recommendedName>
        <fullName evidence="12">Circadian input-output histidine kinase CikA</fullName>
        <ecNumber evidence="3">2.7.13.3</ecNumber>
    </recommendedName>
    <alternativeName>
        <fullName evidence="11">Sensory/regulatory protein RpfC</fullName>
    </alternativeName>
</protein>
<evidence type="ECO:0000256" key="10">
    <source>
        <dbReference type="ARBA" id="ARBA00064003"/>
    </source>
</evidence>
<comment type="catalytic activity">
    <reaction evidence="1">
        <text>ATP + protein L-histidine = ADP + protein N-phospho-L-histidine.</text>
        <dbReference type="EC" id="2.7.13.3"/>
    </reaction>
</comment>
<dbReference type="Proteomes" id="UP000753908">
    <property type="component" value="Unassembled WGS sequence"/>
</dbReference>
<keyword evidence="5" id="KW-0808">Transferase</keyword>
<feature type="domain" description="Histidine kinase" evidence="14">
    <location>
        <begin position="131"/>
        <end position="364"/>
    </location>
</feature>
<evidence type="ECO:0000256" key="9">
    <source>
        <dbReference type="ARBA" id="ARBA00023012"/>
    </source>
</evidence>
<dbReference type="CDD" id="cd17546">
    <property type="entry name" value="REC_hyHK_CKI1_RcsC-like"/>
    <property type="match status" value="1"/>
</dbReference>
<dbReference type="GO" id="GO:0005524">
    <property type="term" value="F:ATP binding"/>
    <property type="evidence" value="ECO:0007669"/>
    <property type="project" value="UniProtKB-KW"/>
</dbReference>
<evidence type="ECO:0000256" key="5">
    <source>
        <dbReference type="ARBA" id="ARBA00022679"/>
    </source>
</evidence>
<evidence type="ECO:0000256" key="3">
    <source>
        <dbReference type="ARBA" id="ARBA00012438"/>
    </source>
</evidence>
<dbReference type="Gene3D" id="1.10.287.130">
    <property type="match status" value="1"/>
</dbReference>
<keyword evidence="8" id="KW-0067">ATP-binding</keyword>
<evidence type="ECO:0000256" key="11">
    <source>
        <dbReference type="ARBA" id="ARBA00068150"/>
    </source>
</evidence>
<keyword evidence="9" id="KW-0902">Two-component regulatory system</keyword>
<evidence type="ECO:0000256" key="6">
    <source>
        <dbReference type="ARBA" id="ARBA00022741"/>
    </source>
</evidence>
<dbReference type="SUPFAM" id="SSF47384">
    <property type="entry name" value="Homodimeric domain of signal transducing histidine kinase"/>
    <property type="match status" value="1"/>
</dbReference>